<feature type="domain" description="Rhodopsin" evidence="7">
    <location>
        <begin position="56"/>
        <end position="316"/>
    </location>
</feature>
<evidence type="ECO:0000313" key="8">
    <source>
        <dbReference type="EMBL" id="CAF9932662.1"/>
    </source>
</evidence>
<dbReference type="AlphaFoldDB" id="A0A8H3ILQ7"/>
<keyword evidence="3 6" id="KW-1133">Transmembrane helix</keyword>
<proteinExistence type="inferred from homology"/>
<keyword evidence="9" id="KW-1185">Reference proteome</keyword>
<keyword evidence="2 6" id="KW-0812">Transmembrane</keyword>
<evidence type="ECO:0000256" key="4">
    <source>
        <dbReference type="ARBA" id="ARBA00023136"/>
    </source>
</evidence>
<dbReference type="PANTHER" id="PTHR33048:SF158">
    <property type="entry name" value="MEMBRANE PROTEIN PTH11-LIKE, PUTATIVE-RELATED"/>
    <property type="match status" value="1"/>
</dbReference>
<evidence type="ECO:0000256" key="3">
    <source>
        <dbReference type="ARBA" id="ARBA00022989"/>
    </source>
</evidence>
<dbReference type="PANTHER" id="PTHR33048">
    <property type="entry name" value="PTH11-LIKE INTEGRAL MEMBRANE PROTEIN (AFU_ORTHOLOGUE AFUA_5G11245)"/>
    <property type="match status" value="1"/>
</dbReference>
<comment type="caution">
    <text evidence="8">The sequence shown here is derived from an EMBL/GenBank/DDBJ whole genome shotgun (WGS) entry which is preliminary data.</text>
</comment>
<name>A0A8H3ILQ7_9LECA</name>
<feature type="transmembrane region" description="Helical" evidence="6">
    <location>
        <begin position="171"/>
        <end position="193"/>
    </location>
</feature>
<accession>A0A8H3ILQ7</accession>
<feature type="transmembrane region" description="Helical" evidence="6">
    <location>
        <begin position="285"/>
        <end position="314"/>
    </location>
</feature>
<comment type="subcellular location">
    <subcellularLocation>
        <location evidence="1">Membrane</location>
        <topology evidence="1">Multi-pass membrane protein</topology>
    </subcellularLocation>
</comment>
<keyword evidence="4 6" id="KW-0472">Membrane</keyword>
<protein>
    <recommendedName>
        <fullName evidence="7">Rhodopsin domain-containing protein</fullName>
    </recommendedName>
</protein>
<evidence type="ECO:0000256" key="6">
    <source>
        <dbReference type="SAM" id="Phobius"/>
    </source>
</evidence>
<gene>
    <name evidence="8" type="ORF">HETSPECPRED_008417</name>
</gene>
<feature type="transmembrane region" description="Helical" evidence="6">
    <location>
        <begin position="37"/>
        <end position="60"/>
    </location>
</feature>
<comment type="similarity">
    <text evidence="5">Belongs to the SAT4 family.</text>
</comment>
<feature type="transmembrane region" description="Helical" evidence="6">
    <location>
        <begin position="253"/>
        <end position="273"/>
    </location>
</feature>
<evidence type="ECO:0000256" key="1">
    <source>
        <dbReference type="ARBA" id="ARBA00004141"/>
    </source>
</evidence>
<organism evidence="8 9">
    <name type="scientific">Heterodermia speciosa</name>
    <dbReference type="NCBI Taxonomy" id="116794"/>
    <lineage>
        <taxon>Eukaryota</taxon>
        <taxon>Fungi</taxon>
        <taxon>Dikarya</taxon>
        <taxon>Ascomycota</taxon>
        <taxon>Pezizomycotina</taxon>
        <taxon>Lecanoromycetes</taxon>
        <taxon>OSLEUM clade</taxon>
        <taxon>Lecanoromycetidae</taxon>
        <taxon>Caliciales</taxon>
        <taxon>Physciaceae</taxon>
        <taxon>Heterodermia</taxon>
    </lineage>
</organism>
<evidence type="ECO:0000256" key="5">
    <source>
        <dbReference type="ARBA" id="ARBA00038359"/>
    </source>
</evidence>
<dbReference type="EMBL" id="CAJPDS010000064">
    <property type="protein sequence ID" value="CAF9932662.1"/>
    <property type="molecule type" value="Genomic_DNA"/>
</dbReference>
<evidence type="ECO:0000259" key="7">
    <source>
        <dbReference type="Pfam" id="PF20684"/>
    </source>
</evidence>
<reference evidence="8" key="1">
    <citation type="submission" date="2021-03" db="EMBL/GenBank/DDBJ databases">
        <authorList>
            <person name="Tagirdzhanova G."/>
        </authorList>
    </citation>
    <scope>NUCLEOTIDE SEQUENCE</scope>
</reference>
<dbReference type="Pfam" id="PF20684">
    <property type="entry name" value="Fung_rhodopsin"/>
    <property type="match status" value="1"/>
</dbReference>
<feature type="transmembrane region" description="Helical" evidence="6">
    <location>
        <begin position="219"/>
        <end position="241"/>
    </location>
</feature>
<dbReference type="OrthoDB" id="444631at2759"/>
<feature type="transmembrane region" description="Helical" evidence="6">
    <location>
        <begin position="141"/>
        <end position="159"/>
    </location>
</feature>
<feature type="transmembrane region" description="Helical" evidence="6">
    <location>
        <begin position="72"/>
        <end position="96"/>
    </location>
</feature>
<dbReference type="InterPro" id="IPR052337">
    <property type="entry name" value="SAT4-like"/>
</dbReference>
<dbReference type="GO" id="GO:0016020">
    <property type="term" value="C:membrane"/>
    <property type="evidence" value="ECO:0007669"/>
    <property type="project" value="UniProtKB-SubCell"/>
</dbReference>
<evidence type="ECO:0000256" key="2">
    <source>
        <dbReference type="ARBA" id="ARBA00022692"/>
    </source>
</evidence>
<dbReference type="Proteomes" id="UP000664521">
    <property type="component" value="Unassembled WGS sequence"/>
</dbReference>
<evidence type="ECO:0000313" key="9">
    <source>
        <dbReference type="Proteomes" id="UP000664521"/>
    </source>
</evidence>
<sequence length="370" mass="41042">MAFAPTSSRPLNLNEIPSIPPPLGIIPNFIDPEDISYRVFVAAGICLPLLFFSLGLRIYAKYRILESRTWDDYVCVAATFSTIAFVILILMGWSFYFRHEDLLVMDASAVDNLGVYGRHGWDVPISAFNAHMMLMTILFESLYGVVLFLIKLTLFLLYLHIFSRVRWLKCLVWAGILLAAMFYGSMIIVFSLICTPRNGESYTEAYQTASCGKGPDVSLAAGIFNMISDIYLLLIPIPAVWRLKLEKKRKLGVLIIFATGFSACVCSVLTVIIRVKLESTADITWLAVSVFIMTIFENTIGIMVSCMPAVAAVIRRYQASCSKLGPSEPGEDALTLGDRSKSPQFTCSECRGDSGSKHIHVCVSQAFQSV</sequence>
<dbReference type="InterPro" id="IPR049326">
    <property type="entry name" value="Rhodopsin_dom_fungi"/>
</dbReference>